<keyword evidence="7" id="KW-0735">Signal-anchor</keyword>
<evidence type="ECO:0000256" key="7">
    <source>
        <dbReference type="ARBA" id="ARBA00022968"/>
    </source>
</evidence>
<evidence type="ECO:0000256" key="1">
    <source>
        <dbReference type="ARBA" id="ARBA00004606"/>
    </source>
</evidence>
<keyword evidence="6 12" id="KW-0812">Transmembrane</keyword>
<dbReference type="SUPFAM" id="SSF53756">
    <property type="entry name" value="UDP-Glycosyltransferase/glycogen phosphorylase"/>
    <property type="match status" value="1"/>
</dbReference>
<protein>
    <recommendedName>
        <fullName evidence="12">Fucosyltransferase</fullName>
        <ecNumber evidence="12">2.4.1.-</ecNumber>
    </recommendedName>
</protein>
<reference evidence="14" key="1">
    <citation type="journal article" date="2020" name="Fungal Divers.">
        <title>Resolving the Mortierellaceae phylogeny through synthesis of multi-gene phylogenetics and phylogenomics.</title>
        <authorList>
            <person name="Vandepol N."/>
            <person name="Liber J."/>
            <person name="Desiro A."/>
            <person name="Na H."/>
            <person name="Kennedy M."/>
            <person name="Barry K."/>
            <person name="Grigoriev I.V."/>
            <person name="Miller A.N."/>
            <person name="O'Donnell K."/>
            <person name="Stajich J.E."/>
            <person name="Bonito G."/>
        </authorList>
    </citation>
    <scope>NUCLEOTIDE SEQUENCE</scope>
    <source>
        <strain evidence="14">NRRL 2591</strain>
    </source>
</reference>
<dbReference type="InterPro" id="IPR055270">
    <property type="entry name" value="Glyco_tran_10_C"/>
</dbReference>
<proteinExistence type="inferred from homology"/>
<dbReference type="PANTHER" id="PTHR11929:SF194">
    <property type="entry name" value="ALPHA-(1,3)-FUCOSYLTRANSFERASE 10"/>
    <property type="match status" value="1"/>
</dbReference>
<evidence type="ECO:0000256" key="10">
    <source>
        <dbReference type="ARBA" id="ARBA00023180"/>
    </source>
</evidence>
<evidence type="ECO:0000256" key="3">
    <source>
        <dbReference type="ARBA" id="ARBA00008919"/>
    </source>
</evidence>
<keyword evidence="9 12" id="KW-0472">Membrane</keyword>
<dbReference type="EC" id="2.4.1.-" evidence="12"/>
<dbReference type="FunFam" id="3.40.50.11660:FF:000002">
    <property type="entry name" value="Alpha-(1,3)-fucosyltransferase"/>
    <property type="match status" value="1"/>
</dbReference>
<name>A0A9P6FC30_9FUNG</name>
<dbReference type="InterPro" id="IPR001503">
    <property type="entry name" value="Glyco_trans_10"/>
</dbReference>
<dbReference type="Pfam" id="PF00852">
    <property type="entry name" value="Glyco_transf_10"/>
    <property type="match status" value="1"/>
</dbReference>
<organism evidence="14 15">
    <name type="scientific">Mortierella hygrophila</name>
    <dbReference type="NCBI Taxonomy" id="979708"/>
    <lineage>
        <taxon>Eukaryota</taxon>
        <taxon>Fungi</taxon>
        <taxon>Fungi incertae sedis</taxon>
        <taxon>Mucoromycota</taxon>
        <taxon>Mortierellomycotina</taxon>
        <taxon>Mortierellomycetes</taxon>
        <taxon>Mortierellales</taxon>
        <taxon>Mortierellaceae</taxon>
        <taxon>Mortierella</taxon>
    </lineage>
</organism>
<dbReference type="AlphaFoldDB" id="A0A9P6FC30"/>
<dbReference type="GO" id="GO:0046920">
    <property type="term" value="F:alpha-(1-&gt;3)-fucosyltransferase activity"/>
    <property type="evidence" value="ECO:0007669"/>
    <property type="project" value="TreeGrafter"/>
</dbReference>
<comment type="subcellular location">
    <subcellularLocation>
        <location evidence="11">Endomembrane system</location>
        <topology evidence="11">Single-pass membrane protein</topology>
    </subcellularLocation>
    <subcellularLocation>
        <location evidence="12">Golgi apparatus</location>
        <location evidence="12">Golgi stack membrane</location>
        <topology evidence="12">Single-pass type II membrane protein</topology>
    </subcellularLocation>
    <subcellularLocation>
        <location evidence="1">Membrane</location>
        <topology evidence="1">Single-pass type II membrane protein</topology>
    </subcellularLocation>
</comment>
<evidence type="ECO:0000259" key="13">
    <source>
        <dbReference type="Pfam" id="PF00852"/>
    </source>
</evidence>
<evidence type="ECO:0000313" key="14">
    <source>
        <dbReference type="EMBL" id="KAF9547351.1"/>
    </source>
</evidence>
<keyword evidence="8 12" id="KW-1133">Transmembrane helix</keyword>
<feature type="transmembrane region" description="Helical" evidence="12">
    <location>
        <begin position="383"/>
        <end position="406"/>
    </location>
</feature>
<keyword evidence="5 12" id="KW-0808">Transferase</keyword>
<accession>A0A9P6FC30</accession>
<evidence type="ECO:0000313" key="15">
    <source>
        <dbReference type="Proteomes" id="UP000723463"/>
    </source>
</evidence>
<keyword evidence="15" id="KW-1185">Reference proteome</keyword>
<evidence type="ECO:0000256" key="5">
    <source>
        <dbReference type="ARBA" id="ARBA00022679"/>
    </source>
</evidence>
<feature type="domain" description="Fucosyltransferase C-terminal" evidence="13">
    <location>
        <begin position="156"/>
        <end position="298"/>
    </location>
</feature>
<comment type="caution">
    <text evidence="14">The sequence shown here is derived from an EMBL/GenBank/DDBJ whole genome shotgun (WGS) entry which is preliminary data.</text>
</comment>
<dbReference type="PANTHER" id="PTHR11929">
    <property type="entry name" value="ALPHA- 1,3 -FUCOSYLTRANSFERASE"/>
    <property type="match status" value="1"/>
</dbReference>
<evidence type="ECO:0000256" key="9">
    <source>
        <dbReference type="ARBA" id="ARBA00023136"/>
    </source>
</evidence>
<comment type="pathway">
    <text evidence="2">Protein modification; protein glycosylation.</text>
</comment>
<keyword evidence="4 12" id="KW-0328">Glycosyltransferase</keyword>
<dbReference type="Proteomes" id="UP000723463">
    <property type="component" value="Unassembled WGS sequence"/>
</dbReference>
<evidence type="ECO:0000256" key="4">
    <source>
        <dbReference type="ARBA" id="ARBA00022676"/>
    </source>
</evidence>
<dbReference type="GO" id="GO:0032580">
    <property type="term" value="C:Golgi cisterna membrane"/>
    <property type="evidence" value="ECO:0007669"/>
    <property type="project" value="UniProtKB-SubCell"/>
</dbReference>
<evidence type="ECO:0000256" key="8">
    <source>
        <dbReference type="ARBA" id="ARBA00022989"/>
    </source>
</evidence>
<evidence type="ECO:0000256" key="12">
    <source>
        <dbReference type="RuleBase" id="RU003832"/>
    </source>
</evidence>
<sequence>MAEITNAVQERQDQPKQYPILWWTTWFGQTLEEGRIIDNCGLPYSCRFTLDRNQYDESKIIIAHAPSFQFDFPHLDDLKSGRKALLLNTQAPQGFQISSIWTDIFTHMWSYSFGTADFVESYFAAGRGQGTFIESILAKPMYTIQEKNTFRKDLAPVAWIVSNCVARNGRHFYVEQLLKHIKVDIYGRCMTNMAWPKHPDGREFAAHEVMGRYKFYLSIENNNCDDYVTEKIQRPYSVGVVPILDGPKDYSRFLATNHSSLRLDDFETSKQLAHRILELDQDDAAYMKYLDYKESTAPIESLLNPRLLETYDLPQGKWGPDGDGARCGICKMAHDMAEGTYQFNSSKVIGADTTCNFTKWATISHETEPINQETEPIRREAELYWWIVALVVLAVFTGVIVIIVCYKSRRAKRSLQVLKNNLTPSGWREKLGNDSTRMEDYQLLTSQNED</sequence>
<comment type="similarity">
    <text evidence="3 12">Belongs to the glycosyltransferase 10 family.</text>
</comment>
<evidence type="ECO:0000256" key="2">
    <source>
        <dbReference type="ARBA" id="ARBA00004922"/>
    </source>
</evidence>
<gene>
    <name evidence="14" type="primary">FUT10_1</name>
    <name evidence="14" type="ORF">EC957_008537</name>
</gene>
<dbReference type="EMBL" id="JAAAXW010000043">
    <property type="protein sequence ID" value="KAF9547351.1"/>
    <property type="molecule type" value="Genomic_DNA"/>
</dbReference>
<keyword evidence="12" id="KW-0333">Golgi apparatus</keyword>
<dbReference type="InterPro" id="IPR038577">
    <property type="entry name" value="GT10-like_C_sf"/>
</dbReference>
<evidence type="ECO:0000256" key="11">
    <source>
        <dbReference type="ARBA" id="ARBA00037847"/>
    </source>
</evidence>
<evidence type="ECO:0000256" key="6">
    <source>
        <dbReference type="ARBA" id="ARBA00022692"/>
    </source>
</evidence>
<keyword evidence="10" id="KW-0325">Glycoprotein</keyword>
<dbReference type="Gene3D" id="3.40.50.11660">
    <property type="entry name" value="Glycosyl transferase family 10, C-terminal domain"/>
    <property type="match status" value="1"/>
</dbReference>